<dbReference type="Pfam" id="PF02902">
    <property type="entry name" value="Peptidase_C48"/>
    <property type="match status" value="1"/>
</dbReference>
<keyword evidence="4" id="KW-0788">Thiol protease</keyword>
<dbReference type="InterPro" id="IPR038765">
    <property type="entry name" value="Papain-like_cys_pep_sf"/>
</dbReference>
<dbReference type="GO" id="GO:0008270">
    <property type="term" value="F:zinc ion binding"/>
    <property type="evidence" value="ECO:0007669"/>
    <property type="project" value="UniProtKB-KW"/>
</dbReference>
<feature type="region of interest" description="Disordered" evidence="6">
    <location>
        <begin position="129"/>
        <end position="153"/>
    </location>
</feature>
<dbReference type="SUPFAM" id="SSF54001">
    <property type="entry name" value="Cysteine proteinases"/>
    <property type="match status" value="1"/>
</dbReference>
<dbReference type="STRING" id="93625.A0A409XLF6"/>
<evidence type="ECO:0000256" key="1">
    <source>
        <dbReference type="ARBA" id="ARBA00005234"/>
    </source>
</evidence>
<evidence type="ECO:0000256" key="2">
    <source>
        <dbReference type="ARBA" id="ARBA00022670"/>
    </source>
</evidence>
<evidence type="ECO:0000256" key="6">
    <source>
        <dbReference type="SAM" id="MobiDB-lite"/>
    </source>
</evidence>
<feature type="domain" description="SWIM-type" evidence="8">
    <location>
        <begin position="10"/>
        <end position="46"/>
    </location>
</feature>
<evidence type="ECO:0008006" key="11">
    <source>
        <dbReference type="Google" id="ProtNLM"/>
    </source>
</evidence>
<name>A0A409XLF6_PSICY</name>
<dbReference type="InterPro" id="IPR003653">
    <property type="entry name" value="Peptidase_C48_C"/>
</dbReference>
<dbReference type="PROSITE" id="PS50600">
    <property type="entry name" value="ULP_PROTEASE"/>
    <property type="match status" value="1"/>
</dbReference>
<dbReference type="AlphaFoldDB" id="A0A409XLF6"/>
<dbReference type="PANTHER" id="PTHR12606">
    <property type="entry name" value="SENTRIN/SUMO-SPECIFIC PROTEASE"/>
    <property type="match status" value="1"/>
</dbReference>
<gene>
    <name evidence="9" type="ORF">CVT25_012957</name>
</gene>
<dbReference type="Proteomes" id="UP000283269">
    <property type="component" value="Unassembled WGS sequence"/>
</dbReference>
<dbReference type="PANTHER" id="PTHR12606:SF1">
    <property type="entry name" value="UBIQUITIN-LIKE-SPECIFIC PROTEASE 1A"/>
    <property type="match status" value="1"/>
</dbReference>
<comment type="caution">
    <text evidence="9">The sequence shown here is derived from an EMBL/GenBank/DDBJ whole genome shotgun (WGS) entry which is preliminary data.</text>
</comment>
<evidence type="ECO:0000259" key="8">
    <source>
        <dbReference type="PROSITE" id="PS50966"/>
    </source>
</evidence>
<dbReference type="OrthoDB" id="3052060at2759"/>
<keyword evidence="5" id="KW-0862">Zinc</keyword>
<dbReference type="GO" id="GO:0016929">
    <property type="term" value="F:deSUMOylase activity"/>
    <property type="evidence" value="ECO:0007669"/>
    <property type="project" value="TreeGrafter"/>
</dbReference>
<dbReference type="Gene3D" id="3.40.395.10">
    <property type="entry name" value="Adenoviral Proteinase, Chain A"/>
    <property type="match status" value="1"/>
</dbReference>
<feature type="domain" description="Ubiquitin-like protease family profile" evidence="7">
    <location>
        <begin position="330"/>
        <end position="544"/>
    </location>
</feature>
<dbReference type="EMBL" id="NHYD01001275">
    <property type="protein sequence ID" value="PPQ91603.1"/>
    <property type="molecule type" value="Genomic_DNA"/>
</dbReference>
<dbReference type="GO" id="GO:0006508">
    <property type="term" value="P:proteolysis"/>
    <property type="evidence" value="ECO:0007669"/>
    <property type="project" value="UniProtKB-KW"/>
</dbReference>
<dbReference type="GO" id="GO:0005634">
    <property type="term" value="C:nucleus"/>
    <property type="evidence" value="ECO:0007669"/>
    <property type="project" value="TreeGrafter"/>
</dbReference>
<sequence>MASKQSALHYATVIEEMDGSLACTCSSFDQTGKDCVHIKAARLQIAYGPLTDYIELETSYKTHGPKAKGQTQNLHKSAKGRNHQAVSDATVSRDLDKILSKLENSFDSNSPSSTLSPIADSSEDNQFKKFKTPQKAKPVNFSPRKSPIKEKIPNNVDNTKTFISEEQQMLQLDYSHWDVENYMLHQDEIMGIVEVLNSINTGRSGSTLVVPDTYSHFSKQFATVDWIQTDDLPGCTFWQIFQIDPSSIANKKILNTLGGIGAKGLKTVWKTIMVSYLQDSIGLQGAILQDFLSKFQDWKGFPNGIKCIGPRPAHMSHPQDISQAQPQASLDIEMLDISHDSSTKTNAAGSTKNILETLFHGSLFTDVVKGTFKLVIGWINDEIVNIWQEIMIQQFESTDGFNFWVASSFFYPKLGLWNKAEEGSAKSQTFMRIQCFYQKQVNILELNICFFPIHLPEMKHWLLAVIDFESSAIHLLDSWEPTQKSNHKILIARLDAEATAQQVQKYDWKQWRIEPAGRKENILVPCQNNASDCGIFMLTSLTHYMMMGSINNFSNLGDNVLSNQHQILYCNADNVWNLRRYILQLILDDYDKSLSTKTALSSFLAGDKVISDSEKE</sequence>
<dbReference type="InterPro" id="IPR007527">
    <property type="entry name" value="Znf_SWIM"/>
</dbReference>
<keyword evidence="2" id="KW-0645">Protease</keyword>
<proteinExistence type="inferred from homology"/>
<protein>
    <recommendedName>
        <fullName evidence="11">Ubiquitin-like protease family profile domain-containing protein</fullName>
    </recommendedName>
</protein>
<reference evidence="9 10" key="1">
    <citation type="journal article" date="2018" name="Evol. Lett.">
        <title>Horizontal gene cluster transfer increased hallucinogenic mushroom diversity.</title>
        <authorList>
            <person name="Reynolds H.T."/>
            <person name="Vijayakumar V."/>
            <person name="Gluck-Thaler E."/>
            <person name="Korotkin H.B."/>
            <person name="Matheny P.B."/>
            <person name="Slot J.C."/>
        </authorList>
    </citation>
    <scope>NUCLEOTIDE SEQUENCE [LARGE SCALE GENOMIC DNA]</scope>
    <source>
        <strain evidence="9 10">2631</strain>
    </source>
</reference>
<dbReference type="InParanoid" id="A0A409XLF6"/>
<evidence type="ECO:0000259" key="7">
    <source>
        <dbReference type="PROSITE" id="PS50600"/>
    </source>
</evidence>
<evidence type="ECO:0000256" key="3">
    <source>
        <dbReference type="ARBA" id="ARBA00022801"/>
    </source>
</evidence>
<organism evidence="9 10">
    <name type="scientific">Psilocybe cyanescens</name>
    <dbReference type="NCBI Taxonomy" id="93625"/>
    <lineage>
        <taxon>Eukaryota</taxon>
        <taxon>Fungi</taxon>
        <taxon>Dikarya</taxon>
        <taxon>Basidiomycota</taxon>
        <taxon>Agaricomycotina</taxon>
        <taxon>Agaricomycetes</taxon>
        <taxon>Agaricomycetidae</taxon>
        <taxon>Agaricales</taxon>
        <taxon>Agaricineae</taxon>
        <taxon>Strophariaceae</taxon>
        <taxon>Psilocybe</taxon>
    </lineage>
</organism>
<evidence type="ECO:0000313" key="10">
    <source>
        <dbReference type="Proteomes" id="UP000283269"/>
    </source>
</evidence>
<keyword evidence="10" id="KW-1185">Reference proteome</keyword>
<evidence type="ECO:0000313" key="9">
    <source>
        <dbReference type="EMBL" id="PPQ91603.1"/>
    </source>
</evidence>
<evidence type="ECO:0000256" key="5">
    <source>
        <dbReference type="PROSITE-ProRule" id="PRU00325"/>
    </source>
</evidence>
<feature type="region of interest" description="Disordered" evidence="6">
    <location>
        <begin position="63"/>
        <end position="90"/>
    </location>
</feature>
<dbReference type="PROSITE" id="PS50966">
    <property type="entry name" value="ZF_SWIM"/>
    <property type="match status" value="1"/>
</dbReference>
<keyword evidence="5" id="KW-0479">Metal-binding</keyword>
<keyword evidence="5" id="KW-0863">Zinc-finger</keyword>
<evidence type="ECO:0000256" key="4">
    <source>
        <dbReference type="ARBA" id="ARBA00022807"/>
    </source>
</evidence>
<dbReference type="GO" id="GO:0016926">
    <property type="term" value="P:protein desumoylation"/>
    <property type="evidence" value="ECO:0007669"/>
    <property type="project" value="TreeGrafter"/>
</dbReference>
<comment type="similarity">
    <text evidence="1">Belongs to the peptidase C48 family.</text>
</comment>
<keyword evidence="3" id="KW-0378">Hydrolase</keyword>
<accession>A0A409XLF6</accession>